<proteinExistence type="predicted"/>
<dbReference type="AlphaFoldDB" id="A0A656IEB7"/>
<sequence length="39" mass="4706">MYRDPMIFIGSDIRFIVKGWCHSPTFFVRENLESRKELS</sequence>
<organism evidence="1 2">
    <name type="scientific">Salmonella enteritidis (strain 2009K0958)</name>
    <dbReference type="NCBI Taxonomy" id="1192586"/>
    <lineage>
        <taxon>Bacteria</taxon>
        <taxon>Pseudomonadati</taxon>
        <taxon>Pseudomonadota</taxon>
        <taxon>Gammaproteobacteria</taxon>
        <taxon>Enterobacterales</taxon>
        <taxon>Enterobacteriaceae</taxon>
        <taxon>Salmonella</taxon>
    </lineage>
</organism>
<gene>
    <name evidence="1" type="ORF">A673_04690</name>
</gene>
<accession>A0A656IEB7</accession>
<dbReference type="Proteomes" id="UP000014535">
    <property type="component" value="Unassembled WGS sequence"/>
</dbReference>
<comment type="caution">
    <text evidence="1">The sequence shown here is derived from an EMBL/GenBank/DDBJ whole genome shotgun (WGS) entry which is preliminary data.</text>
</comment>
<evidence type="ECO:0000313" key="1">
    <source>
        <dbReference type="EMBL" id="EPI63504.1"/>
    </source>
</evidence>
<name>A0A656IEB7_SALE2</name>
<reference evidence="1 2" key="1">
    <citation type="submission" date="2013-04" db="EMBL/GenBank/DDBJ databases">
        <authorList>
            <person name="McClelland M."/>
            <person name="Porwollik S."/>
            <person name="Desai P."/>
            <person name="Cheng P."/>
            <person name="Wollam A."/>
            <person name="Pepin K."/>
            <person name="Palsikar V.B."/>
            <person name="Fulton L."/>
            <person name="Fulton R."/>
            <person name="Delehaunty K."/>
            <person name="Fronick C."/>
            <person name="Godfrey J."/>
            <person name="Waligorski J."/>
            <person name="Appelbaum E."/>
            <person name="Tomlinson C."/>
            <person name="Warren W."/>
            <person name="Sodergren E."/>
            <person name="Weinstock G."/>
            <person name="Wilson R.K."/>
        </authorList>
    </citation>
    <scope>NUCLEOTIDE SEQUENCE [LARGE SCALE GENOMIC DNA]</scope>
    <source>
        <strain evidence="1 2">2009K0958</strain>
    </source>
</reference>
<protein>
    <submittedName>
        <fullName evidence="1">Uncharacterized protein</fullName>
    </submittedName>
</protein>
<evidence type="ECO:0000313" key="2">
    <source>
        <dbReference type="Proteomes" id="UP000014535"/>
    </source>
</evidence>
<dbReference type="EMBL" id="ATFT01000148">
    <property type="protein sequence ID" value="EPI63504.1"/>
    <property type="molecule type" value="Genomic_DNA"/>
</dbReference>